<reference evidence="2 3" key="1">
    <citation type="submission" date="2019-09" db="EMBL/GenBank/DDBJ databases">
        <title>Emergence of a chromosome-mediated tetracycline resistance gene in Proteus strain.</title>
        <authorList>
            <person name="He D."/>
            <person name="Wang L."/>
        </authorList>
    </citation>
    <scope>NUCLEOTIDE SEQUENCE [LARGE SCALE GENOMIC DNA]</scope>
    <source>
        <strain evidence="2 3">T60</strain>
    </source>
</reference>
<protein>
    <submittedName>
        <fullName evidence="2">GlyGly-CTERM sorting domain-containing protein</fullName>
    </submittedName>
</protein>
<dbReference type="EMBL" id="CP043925">
    <property type="protein sequence ID" value="QHN12477.1"/>
    <property type="molecule type" value="Genomic_DNA"/>
</dbReference>
<evidence type="ECO:0000313" key="3">
    <source>
        <dbReference type="Proteomes" id="UP000464700"/>
    </source>
</evidence>
<evidence type="ECO:0000256" key="1">
    <source>
        <dbReference type="SAM" id="Phobius"/>
    </source>
</evidence>
<keyword evidence="1" id="KW-1133">Transmembrane helix</keyword>
<evidence type="ECO:0000313" key="2">
    <source>
        <dbReference type="EMBL" id="QHN12477.1"/>
    </source>
</evidence>
<keyword evidence="3" id="KW-1185">Reference proteome</keyword>
<keyword evidence="1" id="KW-0472">Membrane</keyword>
<name>A0A6I7DHY1_9GAMM</name>
<gene>
    <name evidence="2" type="ORF">F1325_04820</name>
</gene>
<dbReference type="Proteomes" id="UP000464700">
    <property type="component" value="Chromosome"/>
</dbReference>
<dbReference type="AlphaFoldDB" id="A0A6I7DHY1"/>
<dbReference type="KEGG" id="pcol:F1325_04820"/>
<organism evidence="2 3">
    <name type="scientific">Proteus columbae</name>
    <dbReference type="NCBI Taxonomy" id="1987580"/>
    <lineage>
        <taxon>Bacteria</taxon>
        <taxon>Pseudomonadati</taxon>
        <taxon>Pseudomonadota</taxon>
        <taxon>Gammaproteobacteria</taxon>
        <taxon>Enterobacterales</taxon>
        <taxon>Morganellaceae</taxon>
        <taxon>Proteus</taxon>
    </lineage>
</organism>
<dbReference type="InterPro" id="IPR020008">
    <property type="entry name" value="GlyGly_CTERM"/>
</dbReference>
<feature type="transmembrane region" description="Helical" evidence="1">
    <location>
        <begin position="5"/>
        <end position="22"/>
    </location>
</feature>
<keyword evidence="1" id="KW-0812">Transmembrane</keyword>
<accession>A0A6I7DHY1</accession>
<sequence length="70" mass="8556">MYLAFIFTINWLSLLLLFYFYLRNIIFFVYGLIAIFFKLFIVIKTMLVLMKVSLYYFLNVPKNRLWKPVG</sequence>
<proteinExistence type="predicted"/>
<dbReference type="NCBIfam" id="TIGR03501">
    <property type="entry name" value="GlyGly_CTERM"/>
    <property type="match status" value="1"/>
</dbReference>
<feature type="transmembrane region" description="Helical" evidence="1">
    <location>
        <begin position="28"/>
        <end position="58"/>
    </location>
</feature>